<organism evidence="3 4">
    <name type="scientific">Pristionchus mayeri</name>
    <dbReference type="NCBI Taxonomy" id="1317129"/>
    <lineage>
        <taxon>Eukaryota</taxon>
        <taxon>Metazoa</taxon>
        <taxon>Ecdysozoa</taxon>
        <taxon>Nematoda</taxon>
        <taxon>Chromadorea</taxon>
        <taxon>Rhabditida</taxon>
        <taxon>Rhabditina</taxon>
        <taxon>Diplogasteromorpha</taxon>
        <taxon>Diplogasteroidea</taxon>
        <taxon>Neodiplogasteridae</taxon>
        <taxon>Pristionchus</taxon>
    </lineage>
</organism>
<dbReference type="Proteomes" id="UP001328107">
    <property type="component" value="Unassembled WGS sequence"/>
</dbReference>
<feature type="chain" id="PRO_5042962689" description="C-type lectin domain-containing protein" evidence="1">
    <location>
        <begin position="19"/>
        <end position="391"/>
    </location>
</feature>
<evidence type="ECO:0000313" key="3">
    <source>
        <dbReference type="EMBL" id="GMR60600.1"/>
    </source>
</evidence>
<dbReference type="EMBL" id="BTRK01000006">
    <property type="protein sequence ID" value="GMR60600.1"/>
    <property type="molecule type" value="Genomic_DNA"/>
</dbReference>
<evidence type="ECO:0000313" key="4">
    <source>
        <dbReference type="Proteomes" id="UP001328107"/>
    </source>
</evidence>
<keyword evidence="1" id="KW-0732">Signal</keyword>
<dbReference type="CDD" id="cd00037">
    <property type="entry name" value="CLECT"/>
    <property type="match status" value="1"/>
</dbReference>
<dbReference type="Pfam" id="PF13519">
    <property type="entry name" value="VWA_2"/>
    <property type="match status" value="1"/>
</dbReference>
<dbReference type="InterPro" id="IPR002035">
    <property type="entry name" value="VWF_A"/>
</dbReference>
<dbReference type="SMART" id="SM00034">
    <property type="entry name" value="CLECT"/>
    <property type="match status" value="1"/>
</dbReference>
<dbReference type="InterPro" id="IPR001304">
    <property type="entry name" value="C-type_lectin-like"/>
</dbReference>
<protein>
    <recommendedName>
        <fullName evidence="2">C-type lectin domain-containing protein</fullName>
    </recommendedName>
</protein>
<accession>A0AAN5IE13</accession>
<evidence type="ECO:0000259" key="2">
    <source>
        <dbReference type="PROSITE" id="PS50041"/>
    </source>
</evidence>
<dbReference type="SUPFAM" id="SSF56436">
    <property type="entry name" value="C-type lectin-like"/>
    <property type="match status" value="1"/>
</dbReference>
<feature type="signal peptide" evidence="1">
    <location>
        <begin position="1"/>
        <end position="18"/>
    </location>
</feature>
<dbReference type="PANTHER" id="PTHR31024:SF3">
    <property type="entry name" value="C-TYPE LECTIN-RELATED"/>
    <property type="match status" value="1"/>
</dbReference>
<dbReference type="InterPro" id="IPR016186">
    <property type="entry name" value="C-type_lectin-like/link_sf"/>
</dbReference>
<dbReference type="SUPFAM" id="SSF53300">
    <property type="entry name" value="vWA-like"/>
    <property type="match status" value="1"/>
</dbReference>
<reference evidence="4" key="1">
    <citation type="submission" date="2022-10" db="EMBL/GenBank/DDBJ databases">
        <title>Genome assembly of Pristionchus species.</title>
        <authorList>
            <person name="Yoshida K."/>
            <person name="Sommer R.J."/>
        </authorList>
    </citation>
    <scope>NUCLEOTIDE SEQUENCE [LARGE SCALE GENOMIC DNA]</scope>
    <source>
        <strain evidence="4">RS5460</strain>
    </source>
</reference>
<dbReference type="Pfam" id="PF00059">
    <property type="entry name" value="Lectin_C"/>
    <property type="match status" value="1"/>
</dbReference>
<feature type="domain" description="C-type lectin" evidence="2">
    <location>
        <begin position="248"/>
        <end position="373"/>
    </location>
</feature>
<sequence length="391" mass="44489">RMRFFLLLFASTFIFTSSKDIPPFEAKDNYCPCGIVDGKFEGWDPKQIWLNIMIVFDTSASMADDLEEAKSMVTSFVSLMGTNRSAEYYTIIGVITASDKVKVVYPLNMKSTDNLNEVKATDADHATFVHAMEKSILLLDEICCQHHRQDIIYYLTKTTPMYELELEGEGEETPLLDFKRNGGIFMVNDFGSTTNPKLKILASPAYYFSDMSKNYANNLAVFCEANCFCDDYHFESFNNNDWSIRTRANRGCFQMDFNKTQSEARESCRAHLDYLPGALVSIHDQDKEFFVNSVAAAFYGPKKPKSKYWIGLENNGTEWNWDDKSVNPYSSWDDDQPDMNEGKSMCAFATQTTGFNVNWYAENCGQLHDFVCELAPFSVGNKGIINGFDTE</sequence>
<dbReference type="InterPro" id="IPR016187">
    <property type="entry name" value="CTDL_fold"/>
</dbReference>
<evidence type="ECO:0000256" key="1">
    <source>
        <dbReference type="SAM" id="SignalP"/>
    </source>
</evidence>
<feature type="non-terminal residue" evidence="3">
    <location>
        <position position="1"/>
    </location>
</feature>
<dbReference type="PROSITE" id="PS50041">
    <property type="entry name" value="C_TYPE_LECTIN_2"/>
    <property type="match status" value="1"/>
</dbReference>
<dbReference type="CDD" id="cd00198">
    <property type="entry name" value="vWFA"/>
    <property type="match status" value="1"/>
</dbReference>
<gene>
    <name evidence="3" type="ORF">PMAYCL1PPCAC_30795</name>
</gene>
<dbReference type="Gene3D" id="3.10.100.10">
    <property type="entry name" value="Mannose-Binding Protein A, subunit A"/>
    <property type="match status" value="1"/>
</dbReference>
<dbReference type="PANTHER" id="PTHR31024">
    <property type="entry name" value="C-TYPE LECTIN"/>
    <property type="match status" value="1"/>
</dbReference>
<dbReference type="AlphaFoldDB" id="A0AAN5IE13"/>
<comment type="caution">
    <text evidence="3">The sequence shown here is derived from an EMBL/GenBank/DDBJ whole genome shotgun (WGS) entry which is preliminary data.</text>
</comment>
<keyword evidence="4" id="KW-1185">Reference proteome</keyword>
<name>A0AAN5IE13_9BILA</name>
<proteinExistence type="predicted"/>
<dbReference type="Gene3D" id="3.40.50.410">
    <property type="entry name" value="von Willebrand factor, type A domain"/>
    <property type="match status" value="1"/>
</dbReference>
<dbReference type="InterPro" id="IPR036465">
    <property type="entry name" value="vWFA_dom_sf"/>
</dbReference>